<gene>
    <name evidence="2" type="ORF">QLH32_12090</name>
</gene>
<dbReference type="Gene3D" id="3.30.700.10">
    <property type="entry name" value="Glycoprotein, Type 4 Pilin"/>
    <property type="match status" value="1"/>
</dbReference>
<sequence length="181" mass="20294">MNSLTQTVDHPLSPKGRFGRLSYAAWSLLSGLVACIAIFILAFGAALLTGDNLEQGQDFPILAIVLFIIVYIALIYFSFVFTIRRLHDRNQNGWLSLLIIVPFVNLIFLIYLFCAKGTVGENNFGPARITQGWEKVLGWIYIILIPIAFVLGVVAAIAIPAYQDYVQRAQQTQQQYNHNTE</sequence>
<evidence type="ECO:0000256" key="1">
    <source>
        <dbReference type="SAM" id="Phobius"/>
    </source>
</evidence>
<dbReference type="PANTHER" id="PTHR34980">
    <property type="entry name" value="INNER MEMBRANE PROTEIN-RELATED-RELATED"/>
    <property type="match status" value="1"/>
</dbReference>
<reference evidence="2 3" key="1">
    <citation type="submission" date="2023-05" db="EMBL/GenBank/DDBJ databases">
        <title>The complete genome of Acinetobacter sp. nov KCTC 92772.</title>
        <authorList>
            <person name="Zhou G."/>
        </authorList>
    </citation>
    <scope>NUCLEOTIDE SEQUENCE [LARGE SCALE GENOMIC DNA]</scope>
    <source>
        <strain evidence="2 3">KCTC 92772</strain>
    </source>
</reference>
<dbReference type="RefSeq" id="WP_283266421.1">
    <property type="nucleotide sequence ID" value="NZ_CP125669.1"/>
</dbReference>
<name>A0ABY8S0J6_9GAMM</name>
<feature type="transmembrane region" description="Helical" evidence="1">
    <location>
        <begin position="139"/>
        <end position="162"/>
    </location>
</feature>
<dbReference type="InterPro" id="IPR008523">
    <property type="entry name" value="DUF805"/>
</dbReference>
<dbReference type="EMBL" id="CP125669">
    <property type="protein sequence ID" value="WHP04791.1"/>
    <property type="molecule type" value="Genomic_DNA"/>
</dbReference>
<dbReference type="InterPro" id="IPR045584">
    <property type="entry name" value="Pilin-like"/>
</dbReference>
<feature type="transmembrane region" description="Helical" evidence="1">
    <location>
        <begin position="59"/>
        <end position="83"/>
    </location>
</feature>
<keyword evidence="1" id="KW-0472">Membrane</keyword>
<evidence type="ECO:0000313" key="2">
    <source>
        <dbReference type="EMBL" id="WHP04791.1"/>
    </source>
</evidence>
<accession>A0ABY8S0J6</accession>
<feature type="transmembrane region" description="Helical" evidence="1">
    <location>
        <begin position="95"/>
        <end position="119"/>
    </location>
</feature>
<proteinExistence type="predicted"/>
<dbReference type="SUPFAM" id="SSF54523">
    <property type="entry name" value="Pili subunits"/>
    <property type="match status" value="1"/>
</dbReference>
<evidence type="ECO:0000313" key="3">
    <source>
        <dbReference type="Proteomes" id="UP001229836"/>
    </source>
</evidence>
<organism evidence="2 3">
    <name type="scientific">Acinetobacter corruptisaponis</name>
    <dbReference type="NCBI Taxonomy" id="3045147"/>
    <lineage>
        <taxon>Bacteria</taxon>
        <taxon>Pseudomonadati</taxon>
        <taxon>Pseudomonadota</taxon>
        <taxon>Gammaproteobacteria</taxon>
        <taxon>Moraxellales</taxon>
        <taxon>Moraxellaceae</taxon>
        <taxon>Acinetobacter</taxon>
    </lineage>
</organism>
<protein>
    <submittedName>
        <fullName evidence="2">DUF805 domain-containing protein</fullName>
    </submittedName>
</protein>
<dbReference type="Pfam" id="PF05656">
    <property type="entry name" value="DUF805"/>
    <property type="match status" value="1"/>
</dbReference>
<feature type="transmembrane region" description="Helical" evidence="1">
    <location>
        <begin position="21"/>
        <end position="47"/>
    </location>
</feature>
<dbReference type="Proteomes" id="UP001229836">
    <property type="component" value="Chromosome"/>
</dbReference>
<keyword evidence="1" id="KW-1133">Transmembrane helix</keyword>
<keyword evidence="1" id="KW-0812">Transmembrane</keyword>
<keyword evidence="3" id="KW-1185">Reference proteome</keyword>